<feature type="transmembrane region" description="Helical" evidence="1">
    <location>
        <begin position="47"/>
        <end position="68"/>
    </location>
</feature>
<reference evidence="2 3" key="1">
    <citation type="submission" date="2016-11" db="EMBL/GenBank/DDBJ databases">
        <title>Complete genome sequencing of Virgibacillus halodenitrificans PDB-F2.</title>
        <authorList>
            <person name="Sun Z."/>
            <person name="Zhou Y."/>
            <person name="Li H."/>
        </authorList>
    </citation>
    <scope>NUCLEOTIDE SEQUENCE [LARGE SCALE GENOMIC DNA]</scope>
    <source>
        <strain evidence="2 3">PDB-F2</strain>
    </source>
</reference>
<evidence type="ECO:0000256" key="1">
    <source>
        <dbReference type="SAM" id="Phobius"/>
    </source>
</evidence>
<dbReference type="AlphaFoldDB" id="A0AAC9IYB3"/>
<keyword evidence="1" id="KW-1133">Transmembrane helix</keyword>
<feature type="transmembrane region" description="Helical" evidence="1">
    <location>
        <begin position="10"/>
        <end position="27"/>
    </location>
</feature>
<feature type="transmembrane region" description="Helical" evidence="1">
    <location>
        <begin position="126"/>
        <end position="144"/>
    </location>
</feature>
<feature type="transmembrane region" description="Helical" evidence="1">
    <location>
        <begin position="80"/>
        <end position="106"/>
    </location>
</feature>
<evidence type="ECO:0000313" key="3">
    <source>
        <dbReference type="Proteomes" id="UP000182945"/>
    </source>
</evidence>
<dbReference type="EMBL" id="CP017962">
    <property type="protein sequence ID" value="APC47803.1"/>
    <property type="molecule type" value="Genomic_DNA"/>
</dbReference>
<protein>
    <submittedName>
        <fullName evidence="2">Uncharacterized protein</fullName>
    </submittedName>
</protein>
<organism evidence="2 3">
    <name type="scientific">Virgibacillus halodenitrificans</name>
    <name type="common">Bacillus halodenitrificans</name>
    <dbReference type="NCBI Taxonomy" id="1482"/>
    <lineage>
        <taxon>Bacteria</taxon>
        <taxon>Bacillati</taxon>
        <taxon>Bacillota</taxon>
        <taxon>Bacilli</taxon>
        <taxon>Bacillales</taxon>
        <taxon>Bacillaceae</taxon>
        <taxon>Virgibacillus</taxon>
    </lineage>
</organism>
<keyword evidence="1" id="KW-0812">Transmembrane</keyword>
<dbReference type="GeneID" id="71513991"/>
<evidence type="ECO:0000313" key="2">
    <source>
        <dbReference type="EMBL" id="APC47803.1"/>
    </source>
</evidence>
<sequence length="249" mass="28624">MGKHLITNRLLEKLVGASFSISIYYITTLIDTNFNLFEFHELITQPAIWMLFFGYGILSSLIIDDGIGRMIPRFNLGKQILFYILFGYLIFLFFLPLGYVLIAGTVGAFFSLLFLLGKKTLKPFKWYSWMVFIVPIVCLVMWPFDFTSKIGWNEVAEDGFVEIDYEFFNGEHLIPVHGKKGEKIYFDVEHTNISGANGMSLYDENGDYAGMNEEGGDIVSMDFEETTTKYIVVSTINGRYGKIQVTWWE</sequence>
<dbReference type="Proteomes" id="UP000182945">
    <property type="component" value="Chromosome"/>
</dbReference>
<dbReference type="KEGG" id="vhl:BME96_06295"/>
<proteinExistence type="predicted"/>
<accession>A0AAC9IYB3</accession>
<keyword evidence="1" id="KW-0472">Membrane</keyword>
<name>A0AAC9IYB3_VIRHA</name>
<gene>
    <name evidence="2" type="ORF">BME96_06295</name>
</gene>
<dbReference type="RefSeq" id="WP_071648662.1">
    <property type="nucleotide sequence ID" value="NZ_CP017962.1"/>
</dbReference>